<reference evidence="1 2" key="1">
    <citation type="submission" date="2019-04" db="EMBL/GenBank/DDBJ databases">
        <authorList>
            <person name="Van Vliet M D."/>
        </authorList>
    </citation>
    <scope>NUCLEOTIDE SEQUENCE [LARGE SCALE GENOMIC DNA]</scope>
    <source>
        <strain evidence="1 2">F1</strain>
    </source>
</reference>
<dbReference type="EMBL" id="CAAHFG010000002">
    <property type="protein sequence ID" value="VGO14846.1"/>
    <property type="molecule type" value="Genomic_DNA"/>
</dbReference>
<proteinExistence type="predicted"/>
<protein>
    <submittedName>
        <fullName evidence="1">Uncharacterized protein</fullName>
    </submittedName>
</protein>
<accession>A0A6C2U625</accession>
<organism evidence="1 2">
    <name type="scientific">Pontiella desulfatans</name>
    <dbReference type="NCBI Taxonomy" id="2750659"/>
    <lineage>
        <taxon>Bacteria</taxon>
        <taxon>Pseudomonadati</taxon>
        <taxon>Kiritimatiellota</taxon>
        <taxon>Kiritimatiellia</taxon>
        <taxon>Kiritimatiellales</taxon>
        <taxon>Pontiellaceae</taxon>
        <taxon>Pontiella</taxon>
    </lineage>
</organism>
<evidence type="ECO:0000313" key="2">
    <source>
        <dbReference type="Proteomes" id="UP000366872"/>
    </source>
</evidence>
<sequence>MRNMLLNRPMEILSLLYGSKIWEPFERNIHLNGLSAGIDFADIRADVVNIFVLISFFISVSLNHGEV</sequence>
<evidence type="ECO:0000313" key="1">
    <source>
        <dbReference type="EMBL" id="VGO14846.1"/>
    </source>
</evidence>
<dbReference type="AlphaFoldDB" id="A0A6C2U625"/>
<keyword evidence="2" id="KW-1185">Reference proteome</keyword>
<dbReference type="Proteomes" id="UP000366872">
    <property type="component" value="Unassembled WGS sequence"/>
</dbReference>
<gene>
    <name evidence="1" type="ORF">PDESU_03416</name>
</gene>
<name>A0A6C2U625_PONDE</name>